<feature type="region of interest" description="Disordered" evidence="3">
    <location>
        <begin position="275"/>
        <end position="295"/>
    </location>
</feature>
<gene>
    <name evidence="5" type="ORF">NSCI0253_LOCUS19007</name>
</gene>
<dbReference type="SUPFAM" id="SSF50044">
    <property type="entry name" value="SH3-domain"/>
    <property type="match status" value="1"/>
</dbReference>
<dbReference type="InterPro" id="IPR001452">
    <property type="entry name" value="SH3_domain"/>
</dbReference>
<feature type="compositionally biased region" description="Polar residues" evidence="3">
    <location>
        <begin position="275"/>
        <end position="284"/>
    </location>
</feature>
<proteinExistence type="predicted"/>
<evidence type="ECO:0000256" key="3">
    <source>
        <dbReference type="SAM" id="MobiDB-lite"/>
    </source>
</evidence>
<evidence type="ECO:0000313" key="5">
    <source>
        <dbReference type="EMBL" id="CAD8844657.1"/>
    </source>
</evidence>
<dbReference type="InterPro" id="IPR036028">
    <property type="entry name" value="SH3-like_dom_sf"/>
</dbReference>
<accession>A0A7S1F5Q2</accession>
<keyword evidence="1 2" id="KW-0728">SH3 domain</keyword>
<evidence type="ECO:0000256" key="2">
    <source>
        <dbReference type="PROSITE-ProRule" id="PRU00192"/>
    </source>
</evidence>
<dbReference type="EMBL" id="HBFQ01026923">
    <property type="protein sequence ID" value="CAD8844657.1"/>
    <property type="molecule type" value="Transcribed_RNA"/>
</dbReference>
<evidence type="ECO:0000259" key="4">
    <source>
        <dbReference type="PROSITE" id="PS50002"/>
    </source>
</evidence>
<protein>
    <recommendedName>
        <fullName evidence="4">SH3 domain-containing protein</fullName>
    </recommendedName>
</protein>
<reference evidence="5" key="1">
    <citation type="submission" date="2021-01" db="EMBL/GenBank/DDBJ databases">
        <authorList>
            <person name="Corre E."/>
            <person name="Pelletier E."/>
            <person name="Niang G."/>
            <person name="Scheremetjew M."/>
            <person name="Finn R."/>
            <person name="Kale V."/>
            <person name="Holt S."/>
            <person name="Cochrane G."/>
            <person name="Meng A."/>
            <person name="Brown T."/>
            <person name="Cohen L."/>
        </authorList>
    </citation>
    <scope>NUCLEOTIDE SEQUENCE</scope>
</reference>
<dbReference type="PROSITE" id="PS50002">
    <property type="entry name" value="SH3"/>
    <property type="match status" value="1"/>
</dbReference>
<organism evidence="5">
    <name type="scientific">Noctiluca scintillans</name>
    <name type="common">Sea sparkle</name>
    <name type="synonym">Red tide dinoflagellate</name>
    <dbReference type="NCBI Taxonomy" id="2966"/>
    <lineage>
        <taxon>Eukaryota</taxon>
        <taxon>Sar</taxon>
        <taxon>Alveolata</taxon>
        <taxon>Dinophyceae</taxon>
        <taxon>Noctilucales</taxon>
        <taxon>Noctilucaceae</taxon>
        <taxon>Noctiluca</taxon>
    </lineage>
</organism>
<name>A0A7S1F5Q2_NOCSC</name>
<sequence>MDGPWRHDVSVSIFAGGDVVTMDGRVQDLIMHYWQTYDGIWKRAPATSALWERKIHENIGIDHTGLTWRIAPRVFSRVEAQHRIQDNLKRIFEKKGSVMVLLLDWSMYDATYDELRAAGQGRRPESMQVVVLLGGAHGFDGKDDRHSGFDQSLATWCKRHFGPQSLVRVNLGVRGTPVKFTSASAASFISMEWSRGAWQEAVAGAERLARGFYVPTSNTQLSGLPCESQVRSCQFPSLGGVFARDEKPDACELDFDGKVAATGTHHSAEHVVFSPSATLDQQSSRPRRASLTDGVQKSGWFPTHFWSAETSELSSAVTNDDNDSHRDFPGGLAHPSVWLDCSTRDESYSTDASSAACAWMDRDVVCRGLSSRDTECSLAVLKRSEVPAPPTGAFSVQESLVGRAIASFDGREHGPEYISFSKGDAVEFWHACLPENDWACGKIRSTCNGEVGWFPSVFVDVPDVGTACSSFDGVAYGSGYLTLMTGDWLHRRFSSDGSKWSYGVLLSCSCERAERLPLRQGWFPCDSWRRHPQHQVEGKRPEL</sequence>
<feature type="domain" description="SH3" evidence="4">
    <location>
        <begin position="397"/>
        <end position="464"/>
    </location>
</feature>
<dbReference type="Gene3D" id="2.30.30.40">
    <property type="entry name" value="SH3 Domains"/>
    <property type="match status" value="1"/>
</dbReference>
<dbReference type="AlphaFoldDB" id="A0A7S1F5Q2"/>
<evidence type="ECO:0000256" key="1">
    <source>
        <dbReference type="ARBA" id="ARBA00022443"/>
    </source>
</evidence>